<protein>
    <submittedName>
        <fullName evidence="2">Unannotated protein</fullName>
    </submittedName>
</protein>
<accession>A0A6J6HYL3</accession>
<evidence type="ECO:0000256" key="1">
    <source>
        <dbReference type="SAM" id="Phobius"/>
    </source>
</evidence>
<evidence type="ECO:0000313" key="2">
    <source>
        <dbReference type="EMBL" id="CAB4619141.1"/>
    </source>
</evidence>
<dbReference type="AlphaFoldDB" id="A0A6J6HYL3"/>
<name>A0A6J6HYL3_9ZZZZ</name>
<reference evidence="2" key="1">
    <citation type="submission" date="2020-05" db="EMBL/GenBank/DDBJ databases">
        <authorList>
            <person name="Chiriac C."/>
            <person name="Salcher M."/>
            <person name="Ghai R."/>
            <person name="Kavagutti S V."/>
        </authorList>
    </citation>
    <scope>NUCLEOTIDE SEQUENCE</scope>
</reference>
<dbReference type="EMBL" id="CAEZUZ010000118">
    <property type="protein sequence ID" value="CAB4619141.1"/>
    <property type="molecule type" value="Genomic_DNA"/>
</dbReference>
<keyword evidence="1" id="KW-0812">Transmembrane</keyword>
<feature type="transmembrane region" description="Helical" evidence="1">
    <location>
        <begin position="20"/>
        <end position="43"/>
    </location>
</feature>
<proteinExistence type="predicted"/>
<sequence length="89" mass="9815">MAIEGVTTLYLLANAHSSVWWWLPWANAICLAVALGCTVLLSVPRHARMASHPDAQVGRELVLTNWPRTIAWTLCGAFGSLMLWQVVTV</sequence>
<organism evidence="2">
    <name type="scientific">freshwater metagenome</name>
    <dbReference type="NCBI Taxonomy" id="449393"/>
    <lineage>
        <taxon>unclassified sequences</taxon>
        <taxon>metagenomes</taxon>
        <taxon>ecological metagenomes</taxon>
    </lineage>
</organism>
<keyword evidence="1" id="KW-1133">Transmembrane helix</keyword>
<keyword evidence="1" id="KW-0472">Membrane</keyword>
<gene>
    <name evidence="2" type="ORF">UFOPK1889_00758</name>
</gene>